<dbReference type="AlphaFoldDB" id="A0A0E4AVG4"/>
<reference evidence="3 4" key="2">
    <citation type="journal article" date="2016" name="Nat. Commun.">
        <title>Extremotolerant tardigrade genome and improved radiotolerance of human cultured cells by tardigrade-unique protein.</title>
        <authorList>
            <person name="Hashimoto T."/>
            <person name="Horikawa D.D."/>
            <person name="Saito Y."/>
            <person name="Kuwahara H."/>
            <person name="Kozuka-Hata H."/>
            <person name="Shin-I T."/>
            <person name="Minakuchi Y."/>
            <person name="Ohishi K."/>
            <person name="Motoyama A."/>
            <person name="Aizu T."/>
            <person name="Enomoto A."/>
            <person name="Kondo K."/>
            <person name="Tanaka S."/>
            <person name="Hara Y."/>
            <person name="Koshikawa S."/>
            <person name="Sagara H."/>
            <person name="Miura T."/>
            <person name="Yokobori S."/>
            <person name="Miyagawa K."/>
            <person name="Suzuki Y."/>
            <person name="Kubo T."/>
            <person name="Oyama M."/>
            <person name="Kohara Y."/>
            <person name="Fujiyama A."/>
            <person name="Arakawa K."/>
            <person name="Katayama T."/>
            <person name="Toyoda A."/>
            <person name="Kunieda T."/>
        </authorList>
    </citation>
    <scope>NUCLEOTIDE SEQUENCE [LARGE SCALE GENOMIC DNA]</scope>
    <source>
        <strain evidence="3 4">YOKOZUNA-1</strain>
    </source>
</reference>
<sequence length="673" mass="73753">MLPLCHLVRATSSKTFKVLLRNNNNIVKDSESDSCLRTCCSRQRQVQERVDSKKTLSRSAVCSLSSLLKVTKMPFMLQSCGHAMRFAAPDGICRRCSSDMEGISSNESSGSEMRVNAENEVPDQIEKHEDELMNGAPTSSNKKSFGDRVSKLLGPVVYSEGPEITESFVHVARSMSTFTAAERADFIFHLVIMYCEARREDQPKIQGLLSELAKKNVLAKTHILQSAKRLAAEVDGLLIDWPNVYSCTIELLGALLVRSDEKDTVENLTAFRRAFKENRGFLQCLYSTYPNLGLETSQSTPKKRGSMGARTSFSERRASMGNQTLPFFRSPVEVKDRFVQPVGLRPASTGKPPAHVYTREEMLKLGEAVKKIPVRAEVLEAVRAFKNDSWVGDRDNQQLKRSRFVSESTAHNEGFNPTKRMLESTSPTFGAENGGSSRTLQPHPEKGHNNRNQFFGGTRQRYVSESHHQQPPSHAPSTSKSPTPAAGAAPRNVPEVSPRGKPVSPPSHRGAPGSKPRYNSVSTSSPVKMEPAGQAKNQPNDPPQATPAPHVTPHGPASRPQHSNGRPANAKPNKFLTALHVERAMETESGQPSPTLSPGVKGSWTQGSGMPHKGGEGLPHFPPPPSARPFGNQGANRHTGPVHHGQFRTGYSGAPRQAQPGSSEENWRRPVQP</sequence>
<dbReference type="Proteomes" id="UP000186922">
    <property type="component" value="Unassembled WGS sequence"/>
</dbReference>
<dbReference type="SUPFAM" id="SSF48371">
    <property type="entry name" value="ARM repeat"/>
    <property type="match status" value="1"/>
</dbReference>
<feature type="compositionally biased region" description="Polar residues" evidence="1">
    <location>
        <begin position="469"/>
        <end position="482"/>
    </location>
</feature>
<organism evidence="2">
    <name type="scientific">Ramazzottius varieornatus</name>
    <name type="common">Water bear</name>
    <name type="synonym">Tardigrade</name>
    <dbReference type="NCBI Taxonomy" id="947166"/>
    <lineage>
        <taxon>Eukaryota</taxon>
        <taxon>Metazoa</taxon>
        <taxon>Ecdysozoa</taxon>
        <taxon>Tardigrada</taxon>
        <taxon>Eutardigrada</taxon>
        <taxon>Parachela</taxon>
        <taxon>Hypsibioidea</taxon>
        <taxon>Ramazzottiidae</taxon>
        <taxon>Ramazzottius</taxon>
    </lineage>
</organism>
<feature type="compositionally biased region" description="Polar residues" evidence="1">
    <location>
        <begin position="423"/>
        <end position="440"/>
    </location>
</feature>
<dbReference type="InterPro" id="IPR016024">
    <property type="entry name" value="ARM-type_fold"/>
</dbReference>
<keyword evidence="4" id="KW-1185">Reference proteome</keyword>
<dbReference type="EMBL" id="LC002823">
    <property type="protein sequence ID" value="BAQ94588.1"/>
    <property type="molecule type" value="mRNA"/>
</dbReference>
<proteinExistence type="evidence at transcript level"/>
<gene>
    <name evidence="2" type="primary">ATPM1</name>
    <name evidence="3" type="synonym">RvY_11382-1</name>
    <name evidence="3" type="synonym">RvY_11382.1</name>
    <name evidence="3" type="ORF">RvY_11382</name>
</gene>
<dbReference type="EMBL" id="BDGG01000006">
    <property type="protein sequence ID" value="GAV00551.1"/>
    <property type="molecule type" value="Genomic_DNA"/>
</dbReference>
<evidence type="ECO:0000256" key="1">
    <source>
        <dbReference type="SAM" id="MobiDB-lite"/>
    </source>
</evidence>
<feature type="compositionally biased region" description="Polar residues" evidence="1">
    <location>
        <begin position="517"/>
        <end position="526"/>
    </location>
</feature>
<evidence type="ECO:0000313" key="3">
    <source>
        <dbReference type="EMBL" id="GAV00551.1"/>
    </source>
</evidence>
<feature type="region of interest" description="Disordered" evidence="1">
    <location>
        <begin position="401"/>
        <end position="673"/>
    </location>
</feature>
<evidence type="ECO:0000313" key="2">
    <source>
        <dbReference type="EMBL" id="BAQ94588.1"/>
    </source>
</evidence>
<accession>A0A0E4AVG4</accession>
<evidence type="ECO:0000313" key="4">
    <source>
        <dbReference type="Proteomes" id="UP000186922"/>
    </source>
</evidence>
<name>A0A0E4AVG4_RAMVA</name>
<dbReference type="OrthoDB" id="10070411at2759"/>
<protein>
    <submittedName>
        <fullName evidence="2">Tardigrade-unique protein with predicted mitochondria targeting peptide 1</fullName>
    </submittedName>
</protein>
<reference evidence="2" key="1">
    <citation type="submission" date="2014-09" db="EMBL/GenBank/DDBJ databases">
        <title>Novel mitochondria-targeted heat-soluble proteins identified in the anhydrobiotic tardigrade improve osmotic tolerance of human cells.</title>
        <authorList>
            <person name="Tanaka S."/>
            <person name="Tanaka J."/>
            <person name="Miwa Y."/>
            <person name="Horikawa D.D."/>
            <person name="Katayama T."/>
            <person name="Arakawa K."/>
            <person name="Toyoda A."/>
            <person name="Kubo T."/>
            <person name="Kunieda T."/>
        </authorList>
    </citation>
    <scope>NUCLEOTIDE SEQUENCE</scope>
    <source>
        <strain evidence="2">YOKOZUNA-1</strain>
    </source>
</reference>
<dbReference type="Gene3D" id="1.25.40.180">
    <property type="match status" value="1"/>
</dbReference>